<dbReference type="Proteomes" id="UP000583929">
    <property type="component" value="Unassembled WGS sequence"/>
</dbReference>
<dbReference type="InterPro" id="IPR007877">
    <property type="entry name" value="DUF707"/>
</dbReference>
<organism evidence="1 2">
    <name type="scientific">Cannabis sativa</name>
    <name type="common">Hemp</name>
    <name type="synonym">Marijuana</name>
    <dbReference type="NCBI Taxonomy" id="3483"/>
    <lineage>
        <taxon>Eukaryota</taxon>
        <taxon>Viridiplantae</taxon>
        <taxon>Streptophyta</taxon>
        <taxon>Embryophyta</taxon>
        <taxon>Tracheophyta</taxon>
        <taxon>Spermatophyta</taxon>
        <taxon>Magnoliopsida</taxon>
        <taxon>eudicotyledons</taxon>
        <taxon>Gunneridae</taxon>
        <taxon>Pentapetalae</taxon>
        <taxon>rosids</taxon>
        <taxon>fabids</taxon>
        <taxon>Rosales</taxon>
        <taxon>Cannabaceae</taxon>
        <taxon>Cannabis</taxon>
    </lineage>
</organism>
<gene>
    <name evidence="1" type="ORF">G4B88_000952</name>
</gene>
<evidence type="ECO:0000313" key="2">
    <source>
        <dbReference type="Proteomes" id="UP000583929"/>
    </source>
</evidence>
<sequence length="103" mass="11485">MGPVEIGRFAPPALFVSASYARIAAAASARTSAKRLPGIVEATSDFYPRRLWGNPSEDLTSHPKYLVTFTVGYDQKRILIQLFPKDGFVYFVHNNIIKRPITS</sequence>
<comment type="caution">
    <text evidence="1">The sequence shown here is derived from an EMBL/GenBank/DDBJ whole genome shotgun (WGS) entry which is preliminary data.</text>
</comment>
<evidence type="ECO:0000313" key="1">
    <source>
        <dbReference type="EMBL" id="KAF4363723.1"/>
    </source>
</evidence>
<keyword evidence="2" id="KW-1185">Reference proteome</keyword>
<accession>A0A7J6EZ52</accession>
<dbReference type="Pfam" id="PF05212">
    <property type="entry name" value="DUF707"/>
    <property type="match status" value="1"/>
</dbReference>
<dbReference type="PANTHER" id="PTHR31210">
    <property type="entry name" value="OS06G0731900 PROTEIN"/>
    <property type="match status" value="1"/>
</dbReference>
<name>A0A7J6EZ52_CANSA</name>
<proteinExistence type="predicted"/>
<dbReference type="AlphaFoldDB" id="A0A7J6EZ52"/>
<reference evidence="1 2" key="1">
    <citation type="journal article" date="2020" name="bioRxiv">
        <title>Sequence and annotation of 42 cannabis genomes reveals extensive copy number variation in cannabinoid synthesis and pathogen resistance genes.</title>
        <authorList>
            <person name="Mckernan K.J."/>
            <person name="Helbert Y."/>
            <person name="Kane L.T."/>
            <person name="Ebling H."/>
            <person name="Zhang L."/>
            <person name="Liu B."/>
            <person name="Eaton Z."/>
            <person name="Mclaughlin S."/>
            <person name="Kingan S."/>
            <person name="Baybayan P."/>
            <person name="Concepcion G."/>
            <person name="Jordan M."/>
            <person name="Riva A."/>
            <person name="Barbazuk W."/>
            <person name="Harkins T."/>
        </authorList>
    </citation>
    <scope>NUCLEOTIDE SEQUENCE [LARGE SCALE GENOMIC DNA]</scope>
    <source>
        <strain evidence="2">cv. Jamaican Lion 4</strain>
        <tissue evidence="1">Leaf</tissue>
    </source>
</reference>
<protein>
    <submittedName>
        <fullName evidence="1">Uncharacterized protein</fullName>
    </submittedName>
</protein>
<dbReference type="EMBL" id="JAATIQ010000292">
    <property type="protein sequence ID" value="KAF4363723.1"/>
    <property type="molecule type" value="Genomic_DNA"/>
</dbReference>
<dbReference type="PANTHER" id="PTHR31210:SF68">
    <property type="entry name" value="OS06G0727800 PROTEIN"/>
    <property type="match status" value="1"/>
</dbReference>